<dbReference type="SMART" id="SM01131">
    <property type="entry name" value="DHHA2"/>
    <property type="match status" value="1"/>
</dbReference>
<dbReference type="Gene3D" id="3.10.310.20">
    <property type="entry name" value="DHHA2 domain"/>
    <property type="match status" value="1"/>
</dbReference>
<gene>
    <name evidence="6" type="ORF">Tco025E_02898</name>
</gene>
<comment type="cofactor">
    <cofactor evidence="1">
        <name>Mn(2+)</name>
        <dbReference type="ChEBI" id="CHEBI:29035"/>
    </cofactor>
</comment>
<keyword evidence="3 6" id="KW-0378">Hydrolase</keyword>
<dbReference type="InterPro" id="IPR038222">
    <property type="entry name" value="DHHA2_dom_sf"/>
</dbReference>
<dbReference type="EC" id="3.6.1.11" evidence="6"/>
<dbReference type="InterPro" id="IPR004097">
    <property type="entry name" value="DHHA2"/>
</dbReference>
<dbReference type="GO" id="GO:0005737">
    <property type="term" value="C:cytoplasm"/>
    <property type="evidence" value="ECO:0007669"/>
    <property type="project" value="InterPro"/>
</dbReference>
<sequence>MSAVVNNFLKRGAELCAARKPFTLVLGNEAGDMDSIIGSIFLALYLETHSDLGKGNYVPALNFEKEDLPLRGDVINLFSKHEISTEWLLSVKGTPGMGNFLDLQTIQGDVVLYDHNKLVPEQSFLEKNVVGVIDHHFDEKLYLDRSSHFRRIETVGSACTIVAELFRAAELTIPCPQLLLAAIVLDTVNFNPEQKKVTEKDVVLSQWLLQQIAEPINLTKMFSELAAWKHDILGLNFSQHFRRDYKKFECSFTRYSNKSLQLGISSISCRFDQLLGSLGMPELASNCLEFLASKNVDALLLAFAGERGSGNYCRQLSFIAKGIVLEALKEFAKSSPAGIIFTLIDSTQQNEWELICYELSDPSVSRKRLAPALLMFLASWQKL</sequence>
<comment type="caution">
    <text evidence="6">The sequence shown here is derived from an EMBL/GenBank/DDBJ whole genome shotgun (WGS) entry which is preliminary data.</text>
</comment>
<accession>A0A422PZK5</accession>
<name>A0A422PZK5_9TRYP</name>
<dbReference type="GO" id="GO:0004309">
    <property type="term" value="F:exopolyphosphatase activity"/>
    <property type="evidence" value="ECO:0007669"/>
    <property type="project" value="UniProtKB-EC"/>
</dbReference>
<dbReference type="InterPro" id="IPR001667">
    <property type="entry name" value="DDH_dom"/>
</dbReference>
<dbReference type="EMBL" id="MKKU01000124">
    <property type="protein sequence ID" value="RNF23150.1"/>
    <property type="molecule type" value="Genomic_DNA"/>
</dbReference>
<keyword evidence="7" id="KW-1185">Reference proteome</keyword>
<organism evidence="6 7">
    <name type="scientific">Trypanosoma conorhini</name>
    <dbReference type="NCBI Taxonomy" id="83891"/>
    <lineage>
        <taxon>Eukaryota</taxon>
        <taxon>Discoba</taxon>
        <taxon>Euglenozoa</taxon>
        <taxon>Kinetoplastea</taxon>
        <taxon>Metakinetoplastina</taxon>
        <taxon>Trypanosomatida</taxon>
        <taxon>Trypanosomatidae</taxon>
        <taxon>Trypanosoma</taxon>
    </lineage>
</organism>
<dbReference type="Pfam" id="PF02833">
    <property type="entry name" value="DHHA2"/>
    <property type="match status" value="1"/>
</dbReference>
<dbReference type="AlphaFoldDB" id="A0A422PZK5"/>
<dbReference type="PANTHER" id="PTHR12112:SF39">
    <property type="entry name" value="EG:152A3.5 PROTEIN (FBGN0003116_PN PROTEIN)"/>
    <property type="match status" value="1"/>
</dbReference>
<dbReference type="Gene3D" id="3.90.1640.10">
    <property type="entry name" value="inorganic pyrophosphatase (n-terminal core)"/>
    <property type="match status" value="1"/>
</dbReference>
<dbReference type="SUPFAM" id="SSF64182">
    <property type="entry name" value="DHH phosphoesterases"/>
    <property type="match status" value="1"/>
</dbReference>
<evidence type="ECO:0000313" key="6">
    <source>
        <dbReference type="EMBL" id="RNF23150.1"/>
    </source>
</evidence>
<evidence type="ECO:0000256" key="1">
    <source>
        <dbReference type="ARBA" id="ARBA00001936"/>
    </source>
</evidence>
<dbReference type="Proteomes" id="UP000284403">
    <property type="component" value="Unassembled WGS sequence"/>
</dbReference>
<evidence type="ECO:0000256" key="3">
    <source>
        <dbReference type="ARBA" id="ARBA00022801"/>
    </source>
</evidence>
<evidence type="ECO:0000313" key="7">
    <source>
        <dbReference type="Proteomes" id="UP000284403"/>
    </source>
</evidence>
<feature type="domain" description="DHHA2" evidence="5">
    <location>
        <begin position="222"/>
        <end position="377"/>
    </location>
</feature>
<keyword evidence="2" id="KW-0479">Metal-binding</keyword>
<proteinExistence type="predicted"/>
<dbReference type="Pfam" id="PF01368">
    <property type="entry name" value="DHH"/>
    <property type="match status" value="1"/>
</dbReference>
<dbReference type="GeneID" id="40316509"/>
<protein>
    <submittedName>
        <fullName evidence="6">Acidocalcisomal exopolyphosphatase</fullName>
        <ecNumber evidence="6">3.6.1.11</ecNumber>
    </submittedName>
</protein>
<dbReference type="InterPro" id="IPR038763">
    <property type="entry name" value="DHH_sf"/>
</dbReference>
<dbReference type="OrthoDB" id="374045at2759"/>
<dbReference type="GO" id="GO:0046872">
    <property type="term" value="F:metal ion binding"/>
    <property type="evidence" value="ECO:0007669"/>
    <property type="project" value="UniProtKB-KW"/>
</dbReference>
<reference evidence="6 7" key="1">
    <citation type="journal article" date="2018" name="BMC Genomics">
        <title>Genomic comparison of Trypanosoma conorhini and Trypanosoma rangeli to Trypanosoma cruzi strains of high and low virulence.</title>
        <authorList>
            <person name="Bradwell K.R."/>
            <person name="Koparde V.N."/>
            <person name="Matveyev A.V."/>
            <person name="Serrano M.G."/>
            <person name="Alves J.M."/>
            <person name="Parikh H."/>
            <person name="Huang B."/>
            <person name="Lee V."/>
            <person name="Espinosa-Alvarez O."/>
            <person name="Ortiz P.A."/>
            <person name="Costa-Martins A.G."/>
            <person name="Teixeira M.M."/>
            <person name="Buck G.A."/>
        </authorList>
    </citation>
    <scope>NUCLEOTIDE SEQUENCE [LARGE SCALE GENOMIC DNA]</scope>
    <source>
        <strain evidence="6 7">025E</strain>
    </source>
</reference>
<evidence type="ECO:0000256" key="2">
    <source>
        <dbReference type="ARBA" id="ARBA00022723"/>
    </source>
</evidence>
<dbReference type="PANTHER" id="PTHR12112">
    <property type="entry name" value="BNIP - RELATED"/>
    <property type="match status" value="1"/>
</dbReference>
<evidence type="ECO:0000256" key="4">
    <source>
        <dbReference type="ARBA" id="ARBA00023211"/>
    </source>
</evidence>
<evidence type="ECO:0000259" key="5">
    <source>
        <dbReference type="SMART" id="SM01131"/>
    </source>
</evidence>
<dbReference type="RefSeq" id="XP_029230060.1">
    <property type="nucleotide sequence ID" value="XM_029369821.1"/>
</dbReference>
<keyword evidence="4" id="KW-0464">Manganese</keyword>